<reference evidence="2" key="1">
    <citation type="submission" date="2016-10" db="EMBL/GenBank/DDBJ databases">
        <authorList>
            <person name="Varghese N."/>
            <person name="Submissions S."/>
        </authorList>
    </citation>
    <scope>NUCLEOTIDE SEQUENCE [LARGE SCALE GENOMIC DNA]</scope>
    <source>
        <strain evidence="2">CGMCC 1.12041</strain>
    </source>
</reference>
<accession>A0A1I1SKD8</accession>
<dbReference type="STRING" id="1164594.SAMN05216204_12541"/>
<keyword evidence="2" id="KW-1185">Reference proteome</keyword>
<dbReference type="Proteomes" id="UP000198639">
    <property type="component" value="Unassembled WGS sequence"/>
</dbReference>
<dbReference type="RefSeq" id="WP_091876033.1">
    <property type="nucleotide sequence ID" value="NZ_FOLD01000025.1"/>
</dbReference>
<dbReference type="AlphaFoldDB" id="A0A1I1SKD8"/>
<protein>
    <recommendedName>
        <fullName evidence="3">Winged helix-turn-helix domain-containing protein</fullName>
    </recommendedName>
</protein>
<dbReference type="InterPro" id="IPR009351">
    <property type="entry name" value="AlkZ-like"/>
</dbReference>
<dbReference type="PANTHER" id="PTHR30528:SF0">
    <property type="entry name" value="CYTOPLASMIC PROTEIN"/>
    <property type="match status" value="1"/>
</dbReference>
<evidence type="ECO:0000313" key="1">
    <source>
        <dbReference type="EMBL" id="SFD44343.1"/>
    </source>
</evidence>
<dbReference type="OrthoDB" id="9787207at2"/>
<evidence type="ECO:0008006" key="3">
    <source>
        <dbReference type="Google" id="ProtNLM"/>
    </source>
</evidence>
<gene>
    <name evidence="1" type="ORF">SAMN05216204_12541</name>
</gene>
<sequence length="411" mass="46701">MSEIKLTLGAARALHLAAQDMLAPRRRRAAKADVLAAIRRMGMLQIDTISVVARSPYLVLWSRLGDYEPAWLDELLAEGSLFEYWAHEACFLPIEDYGLYRHRMLDPEAMGWKYSATWMRERSDEVARLLAHVRATGPVRSSDFERSDGKGGGWWEWKPEKRTLEVLFTAGQLMIARRHNFQRIYDLAERVHPEWHDSRMPALSEARRSFVLEAVRAMGVARAAWIPDYHRTRRPHPDPAGLAEEGLLLRARVDGWSDPVYIHPGHEALARQAMEGALAPSLTTLLSPFDPIVWDRRRALDLFGFDYRLECYTPADKRKYGYFTLPILRRGALVGRVDAKAHRKTGEFELRSLHLEPGARMSERLVRDVAGAVQRCARWHGCPQVRVANASAETFSAKLAEALASPSDTLA</sequence>
<dbReference type="Pfam" id="PF06224">
    <property type="entry name" value="AlkZ-like"/>
    <property type="match status" value="1"/>
</dbReference>
<name>A0A1I1SKD8_9BURK</name>
<proteinExistence type="predicted"/>
<dbReference type="PANTHER" id="PTHR30528">
    <property type="entry name" value="CYTOPLASMIC PROTEIN"/>
    <property type="match status" value="1"/>
</dbReference>
<evidence type="ECO:0000313" key="2">
    <source>
        <dbReference type="Proteomes" id="UP000198639"/>
    </source>
</evidence>
<dbReference type="EMBL" id="FOLD01000025">
    <property type="protein sequence ID" value="SFD44343.1"/>
    <property type="molecule type" value="Genomic_DNA"/>
</dbReference>
<organism evidence="1 2">
    <name type="scientific">Massilia yuzhufengensis</name>
    <dbReference type="NCBI Taxonomy" id="1164594"/>
    <lineage>
        <taxon>Bacteria</taxon>
        <taxon>Pseudomonadati</taxon>
        <taxon>Pseudomonadota</taxon>
        <taxon>Betaproteobacteria</taxon>
        <taxon>Burkholderiales</taxon>
        <taxon>Oxalobacteraceae</taxon>
        <taxon>Telluria group</taxon>
        <taxon>Massilia</taxon>
    </lineage>
</organism>